<sequence>MDSSHQRGSCMQVFETCKTEDQGSKGEGPQSGSFDTCFNALMAQSFCTRLEDKTPLPSMALGEPVEEMEVKAWYRIHELTQLAVRTELGREKEGDEGGMRQKRVFNIMAHALFWGRRTKRWEQEDMLCRVPTPSGRNMHQVEFLRRWTLATESCKPWSVIENEGLRALMLLCLWFERLVFQSHWSERILRPWLAQEIETKWPYVPVTEEDSSFSLFAFSKSSLLSVIYDERVHLAAAVSVVAHILRGFCWRDPEWQHQLLLQLCKRHIERKCHEFLLPPSFVMLVRPWLNFLPGNAQFAVWLSFSRYFLSENQAKEALPYLLAMPSFALSLPLISEMLPKTLSIFEGITDAAWGSAVEISSTPGVYVMKEFPHEGVQVDGHSRASLFTTLIGKARTERALGRRVAAAESLGMAATLLPPEFVSRLPVCNPKIDADTLSSLPDACPDLSPESLPRSFPVEDLVDFFEAKSEMWEELGTAKALRMAEGYLSIAAKISMAAVKANIATEERFEKDRRLVWLLDVLLLMEKGEYEAARDKLEPLVVAMRTESDGEGRLFRTRPVEPWEWSDRFELFVILVDLQMTKSLRGLGLPTRLTFSTVPEQLLSTLIVAIATAPADRYADQKIQARFHQAGEDPMNRRFELFEFLVWDVVGHFVSHLLSSPEEDPMSEKLTDLLSFETVSFPDGVAGIAQKSDTPEVAQWKFLHPLNATVFHWLTPAVVRLFEEKDSEDDLKSFLEKVRVKIELEEEGKEQLLEVLKEERIEAWEGIKEALKERMGSGKQNTSLHELPPNFKENHKPVENPLTEIPLAAMKMSNLFSDMSPASILCDTPCAVNLNTDRFVSDGPRRIVTRATIDAFGTVAPTDAMRVIATPLLDVAGSG</sequence>
<feature type="region of interest" description="Disordered" evidence="1">
    <location>
        <begin position="775"/>
        <end position="797"/>
    </location>
</feature>
<name>A0A0G4FTY0_9ALVE</name>
<reference evidence="2" key="1">
    <citation type="submission" date="2014-11" db="EMBL/GenBank/DDBJ databases">
        <authorList>
            <person name="Otto D Thomas"/>
            <person name="Naeem Raeece"/>
        </authorList>
    </citation>
    <scope>NUCLEOTIDE SEQUENCE</scope>
</reference>
<evidence type="ECO:0000256" key="1">
    <source>
        <dbReference type="SAM" id="MobiDB-lite"/>
    </source>
</evidence>
<evidence type="ECO:0000313" key="2">
    <source>
        <dbReference type="EMBL" id="CEM18417.1"/>
    </source>
</evidence>
<dbReference type="VEuPathDB" id="CryptoDB:Cvel_18778"/>
<protein>
    <submittedName>
        <fullName evidence="2">Uncharacterized protein</fullName>
    </submittedName>
</protein>
<dbReference type="AlphaFoldDB" id="A0A0G4FTY0"/>
<dbReference type="PhylomeDB" id="A0A0G4FTY0"/>
<organism evidence="2">
    <name type="scientific">Chromera velia CCMP2878</name>
    <dbReference type="NCBI Taxonomy" id="1169474"/>
    <lineage>
        <taxon>Eukaryota</taxon>
        <taxon>Sar</taxon>
        <taxon>Alveolata</taxon>
        <taxon>Colpodellida</taxon>
        <taxon>Chromeraceae</taxon>
        <taxon>Chromera</taxon>
    </lineage>
</organism>
<gene>
    <name evidence="2" type="ORF">Cvel_18778</name>
</gene>
<proteinExistence type="predicted"/>
<dbReference type="EMBL" id="CDMZ01000635">
    <property type="protein sequence ID" value="CEM18417.1"/>
    <property type="molecule type" value="Genomic_DNA"/>
</dbReference>
<accession>A0A0G4FTY0</accession>